<dbReference type="GO" id="GO:0005829">
    <property type="term" value="C:cytosol"/>
    <property type="evidence" value="ECO:0007669"/>
    <property type="project" value="TreeGrafter"/>
</dbReference>
<feature type="domain" description="Flagellar basal body rod protein N-terminal" evidence="6">
    <location>
        <begin position="9"/>
        <end position="37"/>
    </location>
</feature>
<dbReference type="OrthoDB" id="8372879at2"/>
<evidence type="ECO:0000256" key="1">
    <source>
        <dbReference type="ARBA" id="ARBA00004117"/>
    </source>
</evidence>
<comment type="function">
    <text evidence="5">A flexible structure which links the flagellar filament to the drive apparatus in the basal body.</text>
</comment>
<feature type="domain" description="Flagellar hook protein FlgE D2" evidence="8">
    <location>
        <begin position="189"/>
        <end position="302"/>
    </location>
</feature>
<evidence type="ECO:0000259" key="7">
    <source>
        <dbReference type="Pfam" id="PF06429"/>
    </source>
</evidence>
<comment type="similarity">
    <text evidence="2 5">Belongs to the flagella basal body rod proteins family.</text>
</comment>
<name>A0A2R8BSR1_9RHOB</name>
<evidence type="ECO:0000259" key="8">
    <source>
        <dbReference type="Pfam" id="PF07559"/>
    </source>
</evidence>
<reference evidence="9 10" key="1">
    <citation type="submission" date="2018-03" db="EMBL/GenBank/DDBJ databases">
        <authorList>
            <person name="Keele B.F."/>
        </authorList>
    </citation>
    <scope>NUCLEOTIDE SEQUENCE [LARGE SCALE GENOMIC DNA]</scope>
    <source>
        <strain evidence="9 10">CECT 8504</strain>
    </source>
</reference>
<dbReference type="NCBIfam" id="TIGR03506">
    <property type="entry name" value="FlgEFG_subfam"/>
    <property type="match status" value="1"/>
</dbReference>
<dbReference type="InterPro" id="IPR037925">
    <property type="entry name" value="FlgE/F/G-like"/>
</dbReference>
<dbReference type="Gene3D" id="2.60.98.20">
    <property type="entry name" value="Flagellar hook protein FlgE"/>
    <property type="match status" value="1"/>
</dbReference>
<evidence type="ECO:0000313" key="10">
    <source>
        <dbReference type="Proteomes" id="UP000244912"/>
    </source>
</evidence>
<evidence type="ECO:0000256" key="2">
    <source>
        <dbReference type="ARBA" id="ARBA00009677"/>
    </source>
</evidence>
<protein>
    <recommendedName>
        <fullName evidence="3 5">Flagellar hook protein FlgE</fullName>
    </recommendedName>
</protein>
<organism evidence="9 10">
    <name type="scientific">Palleronia abyssalis</name>
    <dbReference type="NCBI Taxonomy" id="1501240"/>
    <lineage>
        <taxon>Bacteria</taxon>
        <taxon>Pseudomonadati</taxon>
        <taxon>Pseudomonadota</taxon>
        <taxon>Alphaproteobacteria</taxon>
        <taxon>Rhodobacterales</taxon>
        <taxon>Roseobacteraceae</taxon>
        <taxon>Palleronia</taxon>
    </lineage>
</organism>
<dbReference type="InterPro" id="IPR011491">
    <property type="entry name" value="FlgE_D2"/>
</dbReference>
<keyword evidence="9" id="KW-0966">Cell projection</keyword>
<sequence>MSISSSLAAGVSGLSANAERLASISDNIANSATYGYKRSTTDFHTLVVNGGAGAKYTAGGITTSNMRLVDERGQLQTTSNATDIAINGRGFLPVRDYTDTDGGATLGLKTTGSFRPNAQGFLVDATGQVLLGIPANIDGTFPKFARDSSDALRPVSVFHNQFAANPTDEMKLALNLPSSDSEPGNIGAQHELTIEYYGNLGQTEQLTFGFTSTAANTWQLEVTDLGTAANVGTFDLSFNDLTVGGGTLASVTPAADYDAATGELIMDVNGAEIRVDIGLLNEGGGITQLNSTFAPSNISKNGSTVGNFAGVEVDPKGVIHAIYDSGFTRPIYQVPVVDVANPNGLTASDSGTFEVSLQSGNLFMWDAGTGPVGETAGYTREASTTDVAMELTQLIQTQRAYSSNAKVIQTVDEMLQETANLKR</sequence>
<comment type="subcellular location">
    <subcellularLocation>
        <location evidence="1 5">Bacterial flagellum basal body</location>
    </subcellularLocation>
</comment>
<dbReference type="PROSITE" id="PS00588">
    <property type="entry name" value="FLAGELLA_BB_ROD"/>
    <property type="match status" value="1"/>
</dbReference>
<dbReference type="Pfam" id="PF07559">
    <property type="entry name" value="FlgE_D2"/>
    <property type="match status" value="1"/>
</dbReference>
<dbReference type="SUPFAM" id="SSF117143">
    <property type="entry name" value="Flagellar hook protein flgE"/>
    <property type="match status" value="1"/>
</dbReference>
<gene>
    <name evidence="9" type="primary">flgE</name>
    <name evidence="9" type="ORF">PAA8504_00931</name>
</gene>
<evidence type="ECO:0000259" key="6">
    <source>
        <dbReference type="Pfam" id="PF00460"/>
    </source>
</evidence>
<evidence type="ECO:0000256" key="4">
    <source>
        <dbReference type="ARBA" id="ARBA00023143"/>
    </source>
</evidence>
<keyword evidence="10" id="KW-1185">Reference proteome</keyword>
<dbReference type="GO" id="GO:0071978">
    <property type="term" value="P:bacterial-type flagellum-dependent swarming motility"/>
    <property type="evidence" value="ECO:0007669"/>
    <property type="project" value="TreeGrafter"/>
</dbReference>
<dbReference type="InterPro" id="IPR001444">
    <property type="entry name" value="Flag_bb_rod_N"/>
</dbReference>
<dbReference type="Proteomes" id="UP000244912">
    <property type="component" value="Unassembled WGS sequence"/>
</dbReference>
<proteinExistence type="inferred from homology"/>
<keyword evidence="9" id="KW-0282">Flagellum</keyword>
<dbReference type="PANTHER" id="PTHR30435:SF1">
    <property type="entry name" value="FLAGELLAR HOOK PROTEIN FLGE"/>
    <property type="match status" value="1"/>
</dbReference>
<keyword evidence="4 5" id="KW-0975">Bacterial flagellum</keyword>
<dbReference type="InterPro" id="IPR010930">
    <property type="entry name" value="Flg_bb/hook_C_dom"/>
</dbReference>
<dbReference type="Pfam" id="PF06429">
    <property type="entry name" value="Flg_bbr_C"/>
    <property type="match status" value="1"/>
</dbReference>
<dbReference type="AlphaFoldDB" id="A0A2R8BSR1"/>
<dbReference type="EMBL" id="ONZF01000002">
    <property type="protein sequence ID" value="SPJ23126.1"/>
    <property type="molecule type" value="Genomic_DNA"/>
</dbReference>
<evidence type="ECO:0000313" key="9">
    <source>
        <dbReference type="EMBL" id="SPJ23126.1"/>
    </source>
</evidence>
<dbReference type="InterPro" id="IPR020013">
    <property type="entry name" value="Flagellar_FlgE/F/G"/>
</dbReference>
<keyword evidence="9" id="KW-0969">Cilium</keyword>
<accession>A0A2R8BSR1</accession>
<dbReference type="GO" id="GO:0009424">
    <property type="term" value="C:bacterial-type flagellum hook"/>
    <property type="evidence" value="ECO:0007669"/>
    <property type="project" value="TreeGrafter"/>
</dbReference>
<feature type="domain" description="Flagellar basal-body/hook protein C-terminal" evidence="7">
    <location>
        <begin position="381"/>
        <end position="421"/>
    </location>
</feature>
<evidence type="ECO:0000256" key="5">
    <source>
        <dbReference type="RuleBase" id="RU362116"/>
    </source>
</evidence>
<dbReference type="InterPro" id="IPR019776">
    <property type="entry name" value="Flagellar_basal_body_rod_CS"/>
</dbReference>
<dbReference type="InterPro" id="IPR037058">
    <property type="entry name" value="Falgellar_hook_FlgE_sf"/>
</dbReference>
<dbReference type="Pfam" id="PF00460">
    <property type="entry name" value="Flg_bb_rod"/>
    <property type="match status" value="1"/>
</dbReference>
<evidence type="ECO:0000256" key="3">
    <source>
        <dbReference type="ARBA" id="ARBA00019015"/>
    </source>
</evidence>
<dbReference type="GO" id="GO:0009425">
    <property type="term" value="C:bacterial-type flagellum basal body"/>
    <property type="evidence" value="ECO:0007669"/>
    <property type="project" value="UniProtKB-SubCell"/>
</dbReference>
<dbReference type="PANTHER" id="PTHR30435">
    <property type="entry name" value="FLAGELLAR PROTEIN"/>
    <property type="match status" value="1"/>
</dbReference>
<dbReference type="RefSeq" id="WP_108892993.1">
    <property type="nucleotide sequence ID" value="NZ_ONZF01000002.1"/>
</dbReference>